<feature type="region of interest" description="Disordered" evidence="1">
    <location>
        <begin position="25"/>
        <end position="50"/>
    </location>
</feature>
<evidence type="ECO:0000313" key="2">
    <source>
        <dbReference type="EMBL" id="KAK3793051.1"/>
    </source>
</evidence>
<evidence type="ECO:0000256" key="1">
    <source>
        <dbReference type="SAM" id="MobiDB-lite"/>
    </source>
</evidence>
<name>A0AAE1E3N3_9GAST</name>
<keyword evidence="3" id="KW-1185">Reference proteome</keyword>
<gene>
    <name evidence="2" type="ORF">RRG08_016559</name>
</gene>
<dbReference type="AlphaFoldDB" id="A0AAE1E3N3"/>
<evidence type="ECO:0000313" key="3">
    <source>
        <dbReference type="Proteomes" id="UP001283361"/>
    </source>
</evidence>
<accession>A0AAE1E3N3</accession>
<organism evidence="2 3">
    <name type="scientific">Elysia crispata</name>
    <name type="common">lettuce slug</name>
    <dbReference type="NCBI Taxonomy" id="231223"/>
    <lineage>
        <taxon>Eukaryota</taxon>
        <taxon>Metazoa</taxon>
        <taxon>Spiralia</taxon>
        <taxon>Lophotrochozoa</taxon>
        <taxon>Mollusca</taxon>
        <taxon>Gastropoda</taxon>
        <taxon>Heterobranchia</taxon>
        <taxon>Euthyneura</taxon>
        <taxon>Panpulmonata</taxon>
        <taxon>Sacoglossa</taxon>
        <taxon>Placobranchoidea</taxon>
        <taxon>Plakobranchidae</taxon>
        <taxon>Elysia</taxon>
    </lineage>
</organism>
<protein>
    <submittedName>
        <fullName evidence="2">Uncharacterized protein</fullName>
    </submittedName>
</protein>
<dbReference type="EMBL" id="JAWDGP010001282">
    <property type="protein sequence ID" value="KAK3793051.1"/>
    <property type="molecule type" value="Genomic_DNA"/>
</dbReference>
<reference evidence="2" key="1">
    <citation type="journal article" date="2023" name="G3 (Bethesda)">
        <title>A reference genome for the long-term kleptoplast-retaining sea slug Elysia crispata morphotype clarki.</title>
        <authorList>
            <person name="Eastman K.E."/>
            <person name="Pendleton A.L."/>
            <person name="Shaikh M.A."/>
            <person name="Suttiyut T."/>
            <person name="Ogas R."/>
            <person name="Tomko P."/>
            <person name="Gavelis G."/>
            <person name="Widhalm J.R."/>
            <person name="Wisecaver J.H."/>
        </authorList>
    </citation>
    <scope>NUCLEOTIDE SEQUENCE</scope>
    <source>
        <strain evidence="2">ECLA1</strain>
    </source>
</reference>
<sequence>MAAASEIPEPPSCCTDLQNMSAEKAPIETPHTALTRQTKPRLVGGDTKHSPSWPDSLEISVHNVGSRYASKFRVSSRNSATYFLESIQKMRFGVVNFLRTTIGSQFSISVPFLSVRCVSVFVSADYSSVPALQDLVIAVVNFNKASPMKPAQVGVFNCVVCVYNGPSLGKADLSSSMF</sequence>
<comment type="caution">
    <text evidence="2">The sequence shown here is derived from an EMBL/GenBank/DDBJ whole genome shotgun (WGS) entry which is preliminary data.</text>
</comment>
<proteinExistence type="predicted"/>
<dbReference type="Proteomes" id="UP001283361">
    <property type="component" value="Unassembled WGS sequence"/>
</dbReference>